<feature type="domain" description="Beta-lactamase-related" evidence="1">
    <location>
        <begin position="41"/>
        <end position="355"/>
    </location>
</feature>
<name>A0A381YUK2_9ZZZZ</name>
<dbReference type="EMBL" id="UINC01018990">
    <property type="protein sequence ID" value="SVA80157.1"/>
    <property type="molecule type" value="Genomic_DNA"/>
</dbReference>
<dbReference type="InterPro" id="IPR001466">
    <property type="entry name" value="Beta-lactam-related"/>
</dbReference>
<evidence type="ECO:0000313" key="2">
    <source>
        <dbReference type="EMBL" id="SVA80157.1"/>
    </source>
</evidence>
<dbReference type="SUPFAM" id="SSF56601">
    <property type="entry name" value="beta-lactamase/transpeptidase-like"/>
    <property type="match status" value="1"/>
</dbReference>
<reference evidence="2" key="1">
    <citation type="submission" date="2018-05" db="EMBL/GenBank/DDBJ databases">
        <authorList>
            <person name="Lanie J.A."/>
            <person name="Ng W.-L."/>
            <person name="Kazmierczak K.M."/>
            <person name="Andrzejewski T.M."/>
            <person name="Davidsen T.M."/>
            <person name="Wayne K.J."/>
            <person name="Tettelin H."/>
            <person name="Glass J.I."/>
            <person name="Rusch D."/>
            <person name="Podicherti R."/>
            <person name="Tsui H.-C.T."/>
            <person name="Winkler M.E."/>
        </authorList>
    </citation>
    <scope>NUCLEOTIDE SEQUENCE</scope>
</reference>
<dbReference type="Gene3D" id="3.40.710.10">
    <property type="entry name" value="DD-peptidase/beta-lactamase superfamily"/>
    <property type="match status" value="1"/>
</dbReference>
<sequence>MKLTLKFVLIGLLILSFSSCKQKETSLTNSKVNQYAKFISDMKSKGFTTGNILVYENGEIVFQSSDGLRSIDPIDSLTLNSQFRLASVSKQFTGVAIMKLKQAGNLDYDQKVNTILTDFPHDNITIKHLLHHTSGIADYIEIIKENFVPQNSTKRYILGNNEVLNIFYDTNPKLNFQPGEEFEYSNTGYLVLASIVEKVSKQHFRDFLKENIFEPFGMSSTTLFNYQEDNDPNMPNRVFGYQKALNQKDYKLNDYHIVNDVRGDGGIYSTLNDLYKWNMALVNYKVLPKEYLDEAWSWGILNNGEKTRYGFGWSLEDKTKPKTVSHSGGWVGFTTYLFNEIETKSGYIVLTNNSSRVLADIKKAVDSIRADVP</sequence>
<dbReference type="PROSITE" id="PS51257">
    <property type="entry name" value="PROKAR_LIPOPROTEIN"/>
    <property type="match status" value="1"/>
</dbReference>
<dbReference type="PANTHER" id="PTHR46825:SF9">
    <property type="entry name" value="BETA-LACTAMASE-RELATED DOMAIN-CONTAINING PROTEIN"/>
    <property type="match status" value="1"/>
</dbReference>
<dbReference type="Pfam" id="PF00144">
    <property type="entry name" value="Beta-lactamase"/>
    <property type="match status" value="1"/>
</dbReference>
<dbReference type="InterPro" id="IPR050491">
    <property type="entry name" value="AmpC-like"/>
</dbReference>
<dbReference type="InterPro" id="IPR012338">
    <property type="entry name" value="Beta-lactam/transpept-like"/>
</dbReference>
<organism evidence="2">
    <name type="scientific">marine metagenome</name>
    <dbReference type="NCBI Taxonomy" id="408172"/>
    <lineage>
        <taxon>unclassified sequences</taxon>
        <taxon>metagenomes</taxon>
        <taxon>ecological metagenomes</taxon>
    </lineage>
</organism>
<dbReference type="PANTHER" id="PTHR46825">
    <property type="entry name" value="D-ALANYL-D-ALANINE-CARBOXYPEPTIDASE/ENDOPEPTIDASE AMPH"/>
    <property type="match status" value="1"/>
</dbReference>
<proteinExistence type="predicted"/>
<evidence type="ECO:0000259" key="1">
    <source>
        <dbReference type="Pfam" id="PF00144"/>
    </source>
</evidence>
<dbReference type="AlphaFoldDB" id="A0A381YUK2"/>
<gene>
    <name evidence="2" type="ORF">METZ01_LOCUS133011</name>
</gene>
<accession>A0A381YUK2</accession>
<protein>
    <recommendedName>
        <fullName evidence="1">Beta-lactamase-related domain-containing protein</fullName>
    </recommendedName>
</protein>